<dbReference type="CDD" id="cd18577">
    <property type="entry name" value="ABC_6TM_Pgp_ABCB1_D1_like"/>
    <property type="match status" value="1"/>
</dbReference>
<feature type="domain" description="ABC transporter" evidence="11">
    <location>
        <begin position="1030"/>
        <end position="1273"/>
    </location>
</feature>
<feature type="transmembrane region" description="Helical" evidence="10">
    <location>
        <begin position="842"/>
        <end position="860"/>
    </location>
</feature>
<dbReference type="GO" id="GO:0090374">
    <property type="term" value="P:oligopeptide export from mitochondrion"/>
    <property type="evidence" value="ECO:0007669"/>
    <property type="project" value="TreeGrafter"/>
</dbReference>
<dbReference type="GO" id="GO:0005743">
    <property type="term" value="C:mitochondrial inner membrane"/>
    <property type="evidence" value="ECO:0007669"/>
    <property type="project" value="TreeGrafter"/>
</dbReference>
<evidence type="ECO:0000256" key="9">
    <source>
        <dbReference type="SAM" id="MobiDB-lite"/>
    </source>
</evidence>
<evidence type="ECO:0000313" key="13">
    <source>
        <dbReference type="EMBL" id="KAF0734591.1"/>
    </source>
</evidence>
<keyword evidence="4 10" id="KW-0812">Transmembrane</keyword>
<feature type="transmembrane region" description="Helical" evidence="10">
    <location>
        <begin position="762"/>
        <end position="787"/>
    </location>
</feature>
<feature type="transmembrane region" description="Helical" evidence="10">
    <location>
        <begin position="944"/>
        <end position="964"/>
    </location>
</feature>
<evidence type="ECO:0000256" key="10">
    <source>
        <dbReference type="SAM" id="Phobius"/>
    </source>
</evidence>
<protein>
    <recommendedName>
        <fullName evidence="15">Bile salt export pump</fullName>
    </recommendedName>
</protein>
<evidence type="ECO:0000256" key="7">
    <source>
        <dbReference type="ARBA" id="ARBA00022989"/>
    </source>
</evidence>
<dbReference type="FunFam" id="3.40.50.300:FF:000251">
    <property type="entry name" value="ABC transporter B family member 19"/>
    <property type="match status" value="1"/>
</dbReference>
<proteinExistence type="inferred from homology"/>
<dbReference type="Pfam" id="PF00664">
    <property type="entry name" value="ABC_membrane"/>
    <property type="match status" value="2"/>
</dbReference>
<dbReference type="FunFam" id="3.40.50.300:FF:000205">
    <property type="entry name" value="ABC transporter B family member 4"/>
    <property type="match status" value="1"/>
</dbReference>
<keyword evidence="3" id="KW-0813">Transport</keyword>
<keyword evidence="14" id="KW-1185">Reference proteome</keyword>
<feature type="region of interest" description="Disordered" evidence="9">
    <location>
        <begin position="635"/>
        <end position="661"/>
    </location>
</feature>
<reference evidence="13 14" key="1">
    <citation type="submission" date="2019-07" db="EMBL/GenBank/DDBJ databases">
        <title>Genomics analysis of Aphanomyces spp. identifies a new class of oomycete effector associated with host adaptation.</title>
        <authorList>
            <person name="Gaulin E."/>
        </authorList>
    </citation>
    <scope>NUCLEOTIDE SEQUENCE [LARGE SCALE GENOMIC DNA]</scope>
    <source>
        <strain evidence="13 14">ATCC 201684</strain>
    </source>
</reference>
<dbReference type="PROSITE" id="PS50929">
    <property type="entry name" value="ABC_TM1F"/>
    <property type="match status" value="2"/>
</dbReference>
<evidence type="ECO:0000256" key="2">
    <source>
        <dbReference type="ARBA" id="ARBA00007577"/>
    </source>
</evidence>
<dbReference type="GO" id="GO:0015421">
    <property type="term" value="F:ABC-type oligopeptide transporter activity"/>
    <property type="evidence" value="ECO:0007669"/>
    <property type="project" value="TreeGrafter"/>
</dbReference>
<dbReference type="Gene3D" id="1.20.1560.10">
    <property type="entry name" value="ABC transporter type 1, transmembrane domain"/>
    <property type="match status" value="1"/>
</dbReference>
<dbReference type="InterPro" id="IPR036640">
    <property type="entry name" value="ABC1_TM_sf"/>
</dbReference>
<dbReference type="CDD" id="cd18578">
    <property type="entry name" value="ABC_6TM_Pgp_ABCB1_D2_like"/>
    <property type="match status" value="1"/>
</dbReference>
<comment type="subcellular location">
    <subcellularLocation>
        <location evidence="1">Membrane</location>
        <topology evidence="1">Multi-pass membrane protein</topology>
    </subcellularLocation>
</comment>
<accession>A0A6G0X408</accession>
<dbReference type="InterPro" id="IPR017871">
    <property type="entry name" value="ABC_transporter-like_CS"/>
</dbReference>
<evidence type="ECO:0000313" key="14">
    <source>
        <dbReference type="Proteomes" id="UP000481153"/>
    </source>
</evidence>
<dbReference type="SMART" id="SM00382">
    <property type="entry name" value="AAA"/>
    <property type="match status" value="2"/>
</dbReference>
<evidence type="ECO:0008006" key="15">
    <source>
        <dbReference type="Google" id="ProtNLM"/>
    </source>
</evidence>
<dbReference type="GO" id="GO:0016887">
    <property type="term" value="F:ATP hydrolysis activity"/>
    <property type="evidence" value="ECO:0007669"/>
    <property type="project" value="InterPro"/>
</dbReference>
<dbReference type="InterPro" id="IPR003439">
    <property type="entry name" value="ABC_transporter-like_ATP-bd"/>
</dbReference>
<evidence type="ECO:0000256" key="8">
    <source>
        <dbReference type="ARBA" id="ARBA00023136"/>
    </source>
</evidence>
<dbReference type="InterPro" id="IPR003593">
    <property type="entry name" value="AAA+_ATPase"/>
</dbReference>
<keyword evidence="6" id="KW-0067">ATP-binding</keyword>
<dbReference type="PROSITE" id="PS00211">
    <property type="entry name" value="ABC_TRANSPORTER_1"/>
    <property type="match status" value="2"/>
</dbReference>
<comment type="caution">
    <text evidence="13">The sequence shown here is derived from an EMBL/GenBank/DDBJ whole genome shotgun (WGS) entry which is preliminary data.</text>
</comment>
<evidence type="ECO:0000259" key="11">
    <source>
        <dbReference type="PROSITE" id="PS50893"/>
    </source>
</evidence>
<dbReference type="PANTHER" id="PTHR43394:SF27">
    <property type="entry name" value="ATP-DEPENDENT TRANSLOCASE ABCB1-LIKE"/>
    <property type="match status" value="1"/>
</dbReference>
<dbReference type="InterPro" id="IPR039421">
    <property type="entry name" value="Type_1_exporter"/>
</dbReference>
<sequence length="1282" mass="139591">MASIIVKFDKQFKLMSKQENYDALATPKDDANQETKPTHDNIAMPPDHSDDIKFSFMSMYRYADTMDKVLMTIGLVMSAVNGAAFPLMAIIFGDSVNAFVAPIDFDKVNTAALDFLIVAIALLVSGYCSYACFAIAAERQMKKLRSECLKHIMYQEIGWYDQRDISELASRISGDTIKIKEGMGEKLGEALRFFCQFVAGYAIGFTRGWNLTLAIACVMPLMALSLGLLIKRLSESSERSQKVYASAGSVAEEALGAIRTVVSLNGQEQVVSKYTQKIAEAEVEAILVVKFVSFCLGWFFMFMWFTYAIGLWYGGWLVSKQNHAVSDPGTVFTVFYGVLLGTMSLAQVAPNANAIAVAKGSSTALFSILSRKCQIDASDLGGEVPATCEGNIDVRNLYFSYPSRQEDPILRGYSLTIHKGETVAFVGASGSGKSTLVALLERFYQPTSGAIYLDGRDISTLQLKWLRSQIGLVSQEPVLFATTIFENIAAGGDNISRDKVIAAAKLANAHDFIMGLPDGYDTMCGEKGATLSGGQKQRVAIARALVRQPKILVLDEATSALDNESERVVQDAINNLMTHTDMTTIVIAHRLSTIRSADKIAVISKGVVAELGRHDELMKLENGFYRSLVIAQSTSSTDDESNHGQDGRRAAPALERSASDPVNVARQASMSKLGAKIFPTGVEVAESEVKLSRIFELSRPKHPLFLVGVVACLLQGIAMPGVSLIISKVVSDMSKHYSVYLESGKLHADALTALYDDVSHSAYIFLGVAVAMFFIGSIQTYCFLVYAEKLTTRLRHLHFQGLMRQDMTFFDRPGHTTGALTADLSTQAAKVVVIAGQNQAKALQAVFIIATAFVIAFAFGSWQLTLVMAATFPLLIVGAWTQASQMTGKNTSDDLATSGAVATEAITNARTIAAFGLQSEFASRYNALLEEPQRQGKRKAHVSGLLNGFSGFSSFAVYALVFWIDFKQLINTLMAIMMASESLGHTASHMGDVYAAKRAAAKIFSIVDRKPLIDSTSEEGIKLDRVTGRIEFKDIFFNYPSRPDVKVLRHYDLTIEPGQTVAFCGPSGGGKSTCVALLERFYNPTSGSITLDGRDISTLNLHWLRSQIGLVGQEPVLFVGTIAENIASGISDYTSLLDLQERVEEAAKMANAHNFIMQFPDGYQTQVGLKGEQLSGGQKQRIAIARAIMKNPSILLLDEATSALDSESEKVVQEALDKLLAAKGRTTIVIAHRLSTIRNADKICVVSGGRIVEQGTHDQLMKLNGIYTRLVHMSSHRESTST</sequence>
<feature type="domain" description="ABC transmembrane type-1" evidence="12">
    <location>
        <begin position="73"/>
        <end position="356"/>
    </location>
</feature>
<dbReference type="InterPro" id="IPR027417">
    <property type="entry name" value="P-loop_NTPase"/>
</dbReference>
<feature type="domain" description="ABC transporter" evidence="11">
    <location>
        <begin position="392"/>
        <end position="630"/>
    </location>
</feature>
<dbReference type="PANTHER" id="PTHR43394">
    <property type="entry name" value="ATP-DEPENDENT PERMEASE MDL1, MITOCHONDRIAL"/>
    <property type="match status" value="1"/>
</dbReference>
<evidence type="ECO:0000259" key="12">
    <source>
        <dbReference type="PROSITE" id="PS50929"/>
    </source>
</evidence>
<dbReference type="EMBL" id="VJMJ01000110">
    <property type="protein sequence ID" value="KAF0734591.1"/>
    <property type="molecule type" value="Genomic_DNA"/>
</dbReference>
<dbReference type="VEuPathDB" id="FungiDB:AeMF1_018607"/>
<evidence type="ECO:0000256" key="5">
    <source>
        <dbReference type="ARBA" id="ARBA00022741"/>
    </source>
</evidence>
<name>A0A6G0X408_9STRA</name>
<gene>
    <name evidence="13" type="ORF">Ae201684_008747</name>
</gene>
<feature type="transmembrane region" description="Helical" evidence="10">
    <location>
        <begin position="112"/>
        <end position="136"/>
    </location>
</feature>
<keyword evidence="8 10" id="KW-0472">Membrane</keyword>
<keyword evidence="5" id="KW-0547">Nucleotide-binding</keyword>
<evidence type="ECO:0000256" key="3">
    <source>
        <dbReference type="ARBA" id="ARBA00022448"/>
    </source>
</evidence>
<feature type="transmembrane region" description="Helical" evidence="10">
    <location>
        <begin position="69"/>
        <end position="92"/>
    </location>
</feature>
<dbReference type="GO" id="GO:0005524">
    <property type="term" value="F:ATP binding"/>
    <property type="evidence" value="ECO:0007669"/>
    <property type="project" value="UniProtKB-KW"/>
</dbReference>
<dbReference type="SUPFAM" id="SSF52540">
    <property type="entry name" value="P-loop containing nucleoside triphosphate hydrolases"/>
    <property type="match status" value="2"/>
</dbReference>
<keyword evidence="7 10" id="KW-1133">Transmembrane helix</keyword>
<feature type="compositionally biased region" description="Basic and acidic residues" evidence="9">
    <location>
        <begin position="27"/>
        <end position="39"/>
    </location>
</feature>
<evidence type="ECO:0000256" key="1">
    <source>
        <dbReference type="ARBA" id="ARBA00004141"/>
    </source>
</evidence>
<dbReference type="CDD" id="cd03249">
    <property type="entry name" value="ABC_MTABC3_MDL1_MDL2"/>
    <property type="match status" value="2"/>
</dbReference>
<dbReference type="InterPro" id="IPR011527">
    <property type="entry name" value="ABC1_TM_dom"/>
</dbReference>
<dbReference type="Gene3D" id="3.40.50.300">
    <property type="entry name" value="P-loop containing nucleotide triphosphate hydrolases"/>
    <property type="match status" value="2"/>
</dbReference>
<dbReference type="Pfam" id="PF00005">
    <property type="entry name" value="ABC_tran"/>
    <property type="match status" value="2"/>
</dbReference>
<dbReference type="SUPFAM" id="SSF90123">
    <property type="entry name" value="ABC transporter transmembrane region"/>
    <property type="match status" value="2"/>
</dbReference>
<feature type="transmembrane region" description="Helical" evidence="10">
    <location>
        <begin position="866"/>
        <end position="883"/>
    </location>
</feature>
<comment type="similarity">
    <text evidence="2">Belongs to the ABC transporter superfamily. ABCB family. Multidrug resistance exporter (TC 3.A.1.201) subfamily.</text>
</comment>
<organism evidence="13 14">
    <name type="scientific">Aphanomyces euteiches</name>
    <dbReference type="NCBI Taxonomy" id="100861"/>
    <lineage>
        <taxon>Eukaryota</taxon>
        <taxon>Sar</taxon>
        <taxon>Stramenopiles</taxon>
        <taxon>Oomycota</taxon>
        <taxon>Saprolegniomycetes</taxon>
        <taxon>Saprolegniales</taxon>
        <taxon>Verrucalvaceae</taxon>
        <taxon>Aphanomyces</taxon>
    </lineage>
</organism>
<feature type="domain" description="ABC transmembrane type-1" evidence="12">
    <location>
        <begin position="706"/>
        <end position="995"/>
    </location>
</feature>
<evidence type="ECO:0000256" key="4">
    <source>
        <dbReference type="ARBA" id="ARBA00022692"/>
    </source>
</evidence>
<dbReference type="Proteomes" id="UP000481153">
    <property type="component" value="Unassembled WGS sequence"/>
</dbReference>
<feature type="compositionally biased region" description="Basic and acidic residues" evidence="9">
    <location>
        <begin position="640"/>
        <end position="649"/>
    </location>
</feature>
<feature type="transmembrane region" description="Helical" evidence="10">
    <location>
        <begin position="287"/>
        <end position="309"/>
    </location>
</feature>
<evidence type="ECO:0000256" key="6">
    <source>
        <dbReference type="ARBA" id="ARBA00022840"/>
    </source>
</evidence>
<dbReference type="PROSITE" id="PS50893">
    <property type="entry name" value="ABC_TRANSPORTER_2"/>
    <property type="match status" value="2"/>
</dbReference>
<feature type="transmembrane region" description="Helical" evidence="10">
    <location>
        <begin position="211"/>
        <end position="230"/>
    </location>
</feature>
<feature type="region of interest" description="Disordered" evidence="9">
    <location>
        <begin position="25"/>
        <end position="44"/>
    </location>
</feature>
<feature type="transmembrane region" description="Helical" evidence="10">
    <location>
        <begin position="703"/>
        <end position="726"/>
    </location>
</feature>